<evidence type="ECO:0000313" key="2">
    <source>
        <dbReference type="Proteomes" id="UP000076959"/>
    </source>
</evidence>
<organism evidence="1 2">
    <name type="scientific">Bradyrhizobium centrolobii</name>
    <dbReference type="NCBI Taxonomy" id="1505087"/>
    <lineage>
        <taxon>Bacteria</taxon>
        <taxon>Pseudomonadati</taxon>
        <taxon>Pseudomonadota</taxon>
        <taxon>Alphaproteobacteria</taxon>
        <taxon>Hyphomicrobiales</taxon>
        <taxon>Nitrobacteraceae</taxon>
        <taxon>Bradyrhizobium</taxon>
    </lineage>
</organism>
<dbReference type="RefSeq" id="WP_063699198.1">
    <property type="nucleotide sequence ID" value="NZ_LUUB01000045.1"/>
</dbReference>
<reference evidence="1 2" key="1">
    <citation type="submission" date="2016-03" db="EMBL/GenBank/DDBJ databases">
        <title>Draft Genome Sequence of the Strain BR 10245 (Bradyrhizobium sp.) isolated from nodules of Centrolobium paraense.</title>
        <authorList>
            <person name="Simoes-Araujo J.L.Sr."/>
            <person name="Barauna A.C."/>
            <person name="Silva K."/>
            <person name="Zilli J.E."/>
        </authorList>
    </citation>
    <scope>NUCLEOTIDE SEQUENCE [LARGE SCALE GENOMIC DNA]</scope>
    <source>
        <strain evidence="1 2">BR 10245</strain>
    </source>
</reference>
<dbReference type="STRING" id="1505087.AYJ54_07920"/>
<evidence type="ECO:0000313" key="1">
    <source>
        <dbReference type="EMBL" id="OAF11778.1"/>
    </source>
</evidence>
<protein>
    <submittedName>
        <fullName evidence="1">Uncharacterized protein</fullName>
    </submittedName>
</protein>
<dbReference type="Proteomes" id="UP000076959">
    <property type="component" value="Unassembled WGS sequence"/>
</dbReference>
<dbReference type="AlphaFoldDB" id="A0A176YVQ5"/>
<accession>A0A176YVQ5</accession>
<comment type="caution">
    <text evidence="1">The sequence shown here is derived from an EMBL/GenBank/DDBJ whole genome shotgun (WGS) entry which is preliminary data.</text>
</comment>
<name>A0A176YVQ5_9BRAD</name>
<dbReference type="EMBL" id="LUUB01000045">
    <property type="protein sequence ID" value="OAF11778.1"/>
    <property type="molecule type" value="Genomic_DNA"/>
</dbReference>
<proteinExistence type="predicted"/>
<sequence length="99" mass="10356">MPEIDRIASRRLRALEDTALGLDAARVAGQVERGHGSPFSKLDERTRAIFTKLDAAVIAEDALALATDEAFAAQNKLTAAQAAHTAALAAVDQLTGKSA</sequence>
<gene>
    <name evidence="1" type="ORF">AYJ54_07920</name>
</gene>
<keyword evidence="2" id="KW-1185">Reference proteome</keyword>